<accession>A0A8H7S0F2</accession>
<comment type="caution">
    <text evidence="3">The sequence shown here is derived from an EMBL/GenBank/DDBJ whole genome shotgun (WGS) entry which is preliminary data.</text>
</comment>
<dbReference type="SUPFAM" id="SSF51430">
    <property type="entry name" value="NAD(P)-linked oxidoreductase"/>
    <property type="match status" value="1"/>
</dbReference>
<dbReference type="Pfam" id="PF00248">
    <property type="entry name" value="Aldo_ket_red"/>
    <property type="match status" value="1"/>
</dbReference>
<dbReference type="PANTHER" id="PTHR43625:SF40">
    <property type="entry name" value="ALDO-KETO REDUCTASE YAKC [NADP(+)]"/>
    <property type="match status" value="1"/>
</dbReference>
<reference evidence="3 4" key="1">
    <citation type="submission" date="2020-12" db="EMBL/GenBank/DDBJ databases">
        <title>Metabolic potential, ecology and presence of endohyphal bacteria is reflected in genomic diversity of Mucoromycotina.</title>
        <authorList>
            <person name="Muszewska A."/>
            <person name="Okrasinska A."/>
            <person name="Steczkiewicz K."/>
            <person name="Drgas O."/>
            <person name="Orlowska M."/>
            <person name="Perlinska-Lenart U."/>
            <person name="Aleksandrzak-Piekarczyk T."/>
            <person name="Szatraj K."/>
            <person name="Zielenkiewicz U."/>
            <person name="Pilsyk S."/>
            <person name="Malc E."/>
            <person name="Mieczkowski P."/>
            <person name="Kruszewska J.S."/>
            <person name="Biernat P."/>
            <person name="Pawlowska J."/>
        </authorList>
    </citation>
    <scope>NUCLEOTIDE SEQUENCE [LARGE SCALE GENOMIC DNA]</scope>
    <source>
        <strain evidence="3 4">CBS 142.35</strain>
    </source>
</reference>
<dbReference type="InterPro" id="IPR036812">
    <property type="entry name" value="NAD(P)_OxRdtase_dom_sf"/>
</dbReference>
<dbReference type="GO" id="GO:0005737">
    <property type="term" value="C:cytoplasm"/>
    <property type="evidence" value="ECO:0007669"/>
    <property type="project" value="TreeGrafter"/>
</dbReference>
<feature type="domain" description="NADP-dependent oxidoreductase" evidence="2">
    <location>
        <begin position="33"/>
        <end position="202"/>
    </location>
</feature>
<protein>
    <recommendedName>
        <fullName evidence="2">NADP-dependent oxidoreductase domain-containing protein</fullName>
    </recommendedName>
</protein>
<dbReference type="InterPro" id="IPR023210">
    <property type="entry name" value="NADP_OxRdtase_dom"/>
</dbReference>
<name>A0A8H7S0F2_9FUNG</name>
<dbReference type="PANTHER" id="PTHR43625">
    <property type="entry name" value="AFLATOXIN B1 ALDEHYDE REDUCTASE"/>
    <property type="match status" value="1"/>
</dbReference>
<organism evidence="3 4">
    <name type="scientific">Circinella minor</name>
    <dbReference type="NCBI Taxonomy" id="1195481"/>
    <lineage>
        <taxon>Eukaryota</taxon>
        <taxon>Fungi</taxon>
        <taxon>Fungi incertae sedis</taxon>
        <taxon>Mucoromycota</taxon>
        <taxon>Mucoromycotina</taxon>
        <taxon>Mucoromycetes</taxon>
        <taxon>Mucorales</taxon>
        <taxon>Lichtheimiaceae</taxon>
        <taxon>Circinella</taxon>
    </lineage>
</organism>
<dbReference type="Gene3D" id="3.20.20.100">
    <property type="entry name" value="NADP-dependent oxidoreductase domain"/>
    <property type="match status" value="1"/>
</dbReference>
<dbReference type="EMBL" id="JAEPRB010000139">
    <property type="protein sequence ID" value="KAG2220466.1"/>
    <property type="molecule type" value="Genomic_DNA"/>
</dbReference>
<dbReference type="GO" id="GO:0016491">
    <property type="term" value="F:oxidoreductase activity"/>
    <property type="evidence" value="ECO:0007669"/>
    <property type="project" value="UniProtKB-KW"/>
</dbReference>
<evidence type="ECO:0000259" key="2">
    <source>
        <dbReference type="Pfam" id="PF00248"/>
    </source>
</evidence>
<sequence length="207" mass="23382">MVGQQELGARTGTFVNPLGLGCIGMSDFYGSSDEESTVNGKPEYIRQCCEDSLKRLGVKTIDLYYMHRPDPETPIIEETMQALAELVKEGKIRYIDLSTHGVDDIRRAHKIHPITTYQIEYSAWTLDIGTNDILQTTRELGISTVAYSPLDLGFLTCAIKSRIDLKKGDWRLAKHRFSVEFFLKNLELVKQIDTFAQKKGATEAFNV</sequence>
<evidence type="ECO:0000313" key="3">
    <source>
        <dbReference type="EMBL" id="KAG2220466.1"/>
    </source>
</evidence>
<gene>
    <name evidence="3" type="ORF">INT45_011470</name>
</gene>
<dbReference type="OrthoDB" id="37537at2759"/>
<evidence type="ECO:0000256" key="1">
    <source>
        <dbReference type="ARBA" id="ARBA00023002"/>
    </source>
</evidence>
<proteinExistence type="predicted"/>
<evidence type="ECO:0000313" key="4">
    <source>
        <dbReference type="Proteomes" id="UP000646827"/>
    </source>
</evidence>
<keyword evidence="1" id="KW-0560">Oxidoreductase</keyword>
<keyword evidence="4" id="KW-1185">Reference proteome</keyword>
<dbReference type="InterPro" id="IPR050791">
    <property type="entry name" value="Aldo-Keto_reductase"/>
</dbReference>
<dbReference type="AlphaFoldDB" id="A0A8H7S0F2"/>
<dbReference type="Proteomes" id="UP000646827">
    <property type="component" value="Unassembled WGS sequence"/>
</dbReference>